<dbReference type="GO" id="GO:0005886">
    <property type="term" value="C:plasma membrane"/>
    <property type="evidence" value="ECO:0007669"/>
    <property type="project" value="TreeGrafter"/>
</dbReference>
<dbReference type="EMBL" id="KN840458">
    <property type="protein sequence ID" value="KIP10144.1"/>
    <property type="molecule type" value="Genomic_DNA"/>
</dbReference>
<evidence type="ECO:0000313" key="6">
    <source>
        <dbReference type="EMBL" id="KIP10144.1"/>
    </source>
</evidence>
<keyword evidence="4 5" id="KW-0472">Membrane</keyword>
<dbReference type="SUPFAM" id="SSF103473">
    <property type="entry name" value="MFS general substrate transporter"/>
    <property type="match status" value="1"/>
</dbReference>
<dbReference type="HOGENOM" id="CLU_008455_5_2_1"/>
<dbReference type="AlphaFoldDB" id="A0A0C3NXK1"/>
<dbReference type="OrthoDB" id="9986881at2759"/>
<organism evidence="6 7">
    <name type="scientific">Phlebiopsis gigantea (strain 11061_1 CR5-6)</name>
    <name type="common">White-rot fungus</name>
    <name type="synonym">Peniophora gigantea</name>
    <dbReference type="NCBI Taxonomy" id="745531"/>
    <lineage>
        <taxon>Eukaryota</taxon>
        <taxon>Fungi</taxon>
        <taxon>Dikarya</taxon>
        <taxon>Basidiomycota</taxon>
        <taxon>Agaricomycotina</taxon>
        <taxon>Agaricomycetes</taxon>
        <taxon>Polyporales</taxon>
        <taxon>Phanerochaetaceae</taxon>
        <taxon>Phlebiopsis</taxon>
    </lineage>
</organism>
<evidence type="ECO:0008006" key="8">
    <source>
        <dbReference type="Google" id="ProtNLM"/>
    </source>
</evidence>
<evidence type="ECO:0000256" key="2">
    <source>
        <dbReference type="ARBA" id="ARBA00022692"/>
    </source>
</evidence>
<evidence type="ECO:0000256" key="5">
    <source>
        <dbReference type="SAM" id="Phobius"/>
    </source>
</evidence>
<comment type="subcellular location">
    <subcellularLocation>
        <location evidence="1">Membrane</location>
        <topology evidence="1">Multi-pass membrane protein</topology>
    </subcellularLocation>
</comment>
<dbReference type="STRING" id="745531.A0A0C3NXK1"/>
<dbReference type="PANTHER" id="PTHR23502:SF23">
    <property type="entry name" value="FLUCONAZOLE RESISTANCE PROTEIN 1"/>
    <property type="match status" value="1"/>
</dbReference>
<evidence type="ECO:0000256" key="4">
    <source>
        <dbReference type="ARBA" id="ARBA00023136"/>
    </source>
</evidence>
<feature type="transmembrane region" description="Helical" evidence="5">
    <location>
        <begin position="86"/>
        <end position="104"/>
    </location>
</feature>
<dbReference type="GO" id="GO:1990961">
    <property type="term" value="P:xenobiotic detoxification by transmembrane export across the plasma membrane"/>
    <property type="evidence" value="ECO:0007669"/>
    <property type="project" value="TreeGrafter"/>
</dbReference>
<gene>
    <name evidence="6" type="ORF">PHLGIDRAFT_274100</name>
</gene>
<keyword evidence="2 5" id="KW-0812">Transmembrane</keyword>
<sequence length="116" mass="12969">MFKFWFGRTSGASVPWIVPIIASSFFTVSVFLLFQAGLNYLSNYYPHYVASIFAGNDFFRSMVSVAFPLFSTAFFNNLGVGPACSILGGISILMVPIPFVLYFYGARIRELSKYVD</sequence>
<accession>A0A0C3NXK1</accession>
<feature type="transmembrane region" description="Helical" evidence="5">
    <location>
        <begin position="62"/>
        <end position="80"/>
    </location>
</feature>
<feature type="transmembrane region" description="Helical" evidence="5">
    <location>
        <begin position="16"/>
        <end position="41"/>
    </location>
</feature>
<reference evidence="6 7" key="1">
    <citation type="journal article" date="2014" name="PLoS Genet.">
        <title>Analysis of the Phlebiopsis gigantea genome, transcriptome and secretome provides insight into its pioneer colonization strategies of wood.</title>
        <authorList>
            <person name="Hori C."/>
            <person name="Ishida T."/>
            <person name="Igarashi K."/>
            <person name="Samejima M."/>
            <person name="Suzuki H."/>
            <person name="Master E."/>
            <person name="Ferreira P."/>
            <person name="Ruiz-Duenas F.J."/>
            <person name="Held B."/>
            <person name="Canessa P."/>
            <person name="Larrondo L.F."/>
            <person name="Schmoll M."/>
            <person name="Druzhinina I.S."/>
            <person name="Kubicek C.P."/>
            <person name="Gaskell J.A."/>
            <person name="Kersten P."/>
            <person name="St John F."/>
            <person name="Glasner J."/>
            <person name="Sabat G."/>
            <person name="Splinter BonDurant S."/>
            <person name="Syed K."/>
            <person name="Yadav J."/>
            <person name="Mgbeahuruike A.C."/>
            <person name="Kovalchuk A."/>
            <person name="Asiegbu F.O."/>
            <person name="Lackner G."/>
            <person name="Hoffmeister D."/>
            <person name="Rencoret J."/>
            <person name="Gutierrez A."/>
            <person name="Sun H."/>
            <person name="Lindquist E."/>
            <person name="Barry K."/>
            <person name="Riley R."/>
            <person name="Grigoriev I.V."/>
            <person name="Henrissat B."/>
            <person name="Kues U."/>
            <person name="Berka R.M."/>
            <person name="Martinez A.T."/>
            <person name="Covert S.F."/>
            <person name="Blanchette R.A."/>
            <person name="Cullen D."/>
        </authorList>
    </citation>
    <scope>NUCLEOTIDE SEQUENCE [LARGE SCALE GENOMIC DNA]</scope>
    <source>
        <strain evidence="6 7">11061_1 CR5-6</strain>
    </source>
</reference>
<keyword evidence="7" id="KW-1185">Reference proteome</keyword>
<keyword evidence="3 5" id="KW-1133">Transmembrane helix</keyword>
<evidence type="ECO:0000256" key="3">
    <source>
        <dbReference type="ARBA" id="ARBA00022989"/>
    </source>
</evidence>
<proteinExistence type="predicted"/>
<name>A0A0C3NXK1_PHLG1</name>
<dbReference type="InterPro" id="IPR036259">
    <property type="entry name" value="MFS_trans_sf"/>
</dbReference>
<dbReference type="GO" id="GO:0015244">
    <property type="term" value="F:fluconazole transmembrane transporter activity"/>
    <property type="evidence" value="ECO:0007669"/>
    <property type="project" value="TreeGrafter"/>
</dbReference>
<dbReference type="Proteomes" id="UP000053257">
    <property type="component" value="Unassembled WGS sequence"/>
</dbReference>
<evidence type="ECO:0000313" key="7">
    <source>
        <dbReference type="Proteomes" id="UP000053257"/>
    </source>
</evidence>
<evidence type="ECO:0000256" key="1">
    <source>
        <dbReference type="ARBA" id="ARBA00004141"/>
    </source>
</evidence>
<dbReference type="PANTHER" id="PTHR23502">
    <property type="entry name" value="MAJOR FACILITATOR SUPERFAMILY"/>
    <property type="match status" value="1"/>
</dbReference>
<protein>
    <recommendedName>
        <fullName evidence="8">Major facilitator superfamily (MFS) profile domain-containing protein</fullName>
    </recommendedName>
</protein>